<gene>
    <name evidence="3" type="ORF">SLS55_004986</name>
</gene>
<sequence>MAAPPAEEQTEPEKPKEEEDPPPPPPADPDVLQTGRLAKKADSSDEGLGSYTASVTFDKPYSTPPRIFLGFATLDIGATATQSPNFHQEARDVTTAGFTLAVAVAPSSAPLRQLDSVWLVVPTDAAHRDVLVGVWDTSKTPGKPVGTSGGTAVDSAFIPLRCADGEPPAPGRRAVVPWLAGFALDTAPAEPFGVKVDARSATNDAGEPGAVVSFRTPSSLVPRLPSSVRVHFLVFPPNGKLGLSPASARAEFPNVDTDSITVLASANKPIRSVVGIDMFQYVEDAEAICLRVVDRQKEPDEAKYSLESWGEPLVHDLSAGIVKIPKTD</sequence>
<evidence type="ECO:0000313" key="4">
    <source>
        <dbReference type="Proteomes" id="UP001430584"/>
    </source>
</evidence>
<proteinExistence type="predicted"/>
<evidence type="ECO:0000256" key="1">
    <source>
        <dbReference type="SAM" id="MobiDB-lite"/>
    </source>
</evidence>
<dbReference type="Proteomes" id="UP001430584">
    <property type="component" value="Unassembled WGS sequence"/>
</dbReference>
<evidence type="ECO:0000259" key="2">
    <source>
        <dbReference type="Pfam" id="PF09458"/>
    </source>
</evidence>
<dbReference type="InterPro" id="IPR019019">
    <property type="entry name" value="H-type_lectin_domain"/>
</dbReference>
<dbReference type="Gene3D" id="2.60.40.2080">
    <property type="match status" value="1"/>
</dbReference>
<accession>A0ABR3CL53</accession>
<dbReference type="SUPFAM" id="SSF141086">
    <property type="entry name" value="Agglutinin HPA-like"/>
    <property type="match status" value="1"/>
</dbReference>
<dbReference type="InterPro" id="IPR037221">
    <property type="entry name" value="H-type_lectin_dom_sf"/>
</dbReference>
<dbReference type="EMBL" id="JAJVCZ030000004">
    <property type="protein sequence ID" value="KAL0261289.1"/>
    <property type="molecule type" value="Genomic_DNA"/>
</dbReference>
<feature type="region of interest" description="Disordered" evidence="1">
    <location>
        <begin position="1"/>
        <end position="56"/>
    </location>
</feature>
<dbReference type="RefSeq" id="XP_066634318.1">
    <property type="nucleotide sequence ID" value="XM_066776437.1"/>
</dbReference>
<name>A0ABR3CL53_9PEZI</name>
<dbReference type="GeneID" id="92009071"/>
<comment type="caution">
    <text evidence="3">The sequence shown here is derived from an EMBL/GenBank/DDBJ whole genome shotgun (WGS) entry which is preliminary data.</text>
</comment>
<keyword evidence="4" id="KW-1185">Reference proteome</keyword>
<dbReference type="Pfam" id="PF09458">
    <property type="entry name" value="H_lectin"/>
    <property type="match status" value="1"/>
</dbReference>
<feature type="domain" description="H-type lectin" evidence="2">
    <location>
        <begin position="53"/>
        <end position="104"/>
    </location>
</feature>
<protein>
    <recommendedName>
        <fullName evidence="2">H-type lectin domain-containing protein</fullName>
    </recommendedName>
</protein>
<organism evidence="3 4">
    <name type="scientific">Diplodia seriata</name>
    <dbReference type="NCBI Taxonomy" id="420778"/>
    <lineage>
        <taxon>Eukaryota</taxon>
        <taxon>Fungi</taxon>
        <taxon>Dikarya</taxon>
        <taxon>Ascomycota</taxon>
        <taxon>Pezizomycotina</taxon>
        <taxon>Dothideomycetes</taxon>
        <taxon>Dothideomycetes incertae sedis</taxon>
        <taxon>Botryosphaeriales</taxon>
        <taxon>Botryosphaeriaceae</taxon>
        <taxon>Diplodia</taxon>
    </lineage>
</organism>
<evidence type="ECO:0000313" key="3">
    <source>
        <dbReference type="EMBL" id="KAL0261289.1"/>
    </source>
</evidence>
<reference evidence="3 4" key="1">
    <citation type="submission" date="2024-02" db="EMBL/GenBank/DDBJ databases">
        <title>De novo assembly and annotation of 12 fungi associated with fruit tree decline syndrome in Ontario, Canada.</title>
        <authorList>
            <person name="Sulman M."/>
            <person name="Ellouze W."/>
            <person name="Ilyukhin E."/>
        </authorList>
    </citation>
    <scope>NUCLEOTIDE SEQUENCE [LARGE SCALE GENOMIC DNA]</scope>
    <source>
        <strain evidence="3 4">FDS-637</strain>
    </source>
</reference>